<comment type="caution">
    <text evidence="1">The sequence shown here is derived from an EMBL/GenBank/DDBJ whole genome shotgun (WGS) entry which is preliminary data.</text>
</comment>
<dbReference type="AlphaFoldDB" id="A0A2A2TLK7"/>
<name>A0A2A2TLK7_9CYAN</name>
<evidence type="ECO:0000313" key="1">
    <source>
        <dbReference type="EMBL" id="PAX58398.1"/>
    </source>
</evidence>
<organism evidence="1 2">
    <name type="scientific">Brunnivagina elsteri CCALA 953</name>
    <dbReference type="NCBI Taxonomy" id="987040"/>
    <lineage>
        <taxon>Bacteria</taxon>
        <taxon>Bacillati</taxon>
        <taxon>Cyanobacteriota</taxon>
        <taxon>Cyanophyceae</taxon>
        <taxon>Nostocales</taxon>
        <taxon>Calotrichaceae</taxon>
        <taxon>Brunnivagina</taxon>
    </lineage>
</organism>
<dbReference type="OrthoDB" id="488670at2"/>
<keyword evidence="2" id="KW-1185">Reference proteome</keyword>
<reference evidence="1 2" key="1">
    <citation type="submission" date="2017-08" db="EMBL/GenBank/DDBJ databases">
        <title>Draft genome sequence of filamentous cyanobacterium Calothrix elsteri CCALA 953.</title>
        <authorList>
            <person name="Gagunashvili A.N."/>
            <person name="Elster J."/>
            <person name="Andresson O.S."/>
        </authorList>
    </citation>
    <scope>NUCLEOTIDE SEQUENCE [LARGE SCALE GENOMIC DNA]</scope>
    <source>
        <strain evidence="1 2">CCALA 953</strain>
    </source>
</reference>
<accession>A0A2A2TLK7</accession>
<evidence type="ECO:0000313" key="2">
    <source>
        <dbReference type="Proteomes" id="UP000218238"/>
    </source>
</evidence>
<dbReference type="RefSeq" id="WP_095721153.1">
    <property type="nucleotide sequence ID" value="NZ_NTFS01000058.1"/>
</dbReference>
<gene>
    <name evidence="1" type="ORF">CK510_07740</name>
</gene>
<sequence length="79" mass="9342">MIPAENARLPICELEATTEWLTSETIQYVVECINDCENVQMLAHLRYMFPRTVLTEASRYIKGQQRQNLRLWLTQLNNQ</sequence>
<dbReference type="EMBL" id="NTFS01000058">
    <property type="protein sequence ID" value="PAX58398.1"/>
    <property type="molecule type" value="Genomic_DNA"/>
</dbReference>
<proteinExistence type="predicted"/>
<dbReference type="Proteomes" id="UP000218238">
    <property type="component" value="Unassembled WGS sequence"/>
</dbReference>
<protein>
    <submittedName>
        <fullName evidence="1">Uncharacterized protein</fullName>
    </submittedName>
</protein>